<sequence length="221" mass="24978">MWKTSSKDASIEVVALLDDKDNATSTHTKHPTPRHHRFARRKMSLEKWGQLSALIGRDMNMVACLSAVRFSNERKDMERQVITVDRQENRNILRRLGRRSSFWGGWTVSGSSRAPSTRLNRATESVRLLVNQFKIPRMVVAFEIRIARVENASQIVNFYQMYSDPPSPRPVPKARADFVRVASRGWSCGCVLLRGGNLVGGGSSYPELDMNQSSTHQCSKA</sequence>
<name>F9FAL2_FUSOF</name>
<dbReference type="OrthoDB" id="5100814at2759"/>
<accession>F9FAL2</accession>
<organism evidence="1">
    <name type="scientific">Fusarium oxysporum (strain Fo5176)</name>
    <name type="common">Fusarium vascular wilt</name>
    <dbReference type="NCBI Taxonomy" id="660025"/>
    <lineage>
        <taxon>Eukaryota</taxon>
        <taxon>Fungi</taxon>
        <taxon>Dikarya</taxon>
        <taxon>Ascomycota</taxon>
        <taxon>Pezizomycotina</taxon>
        <taxon>Sordariomycetes</taxon>
        <taxon>Hypocreomycetidae</taxon>
        <taxon>Hypocreales</taxon>
        <taxon>Nectriaceae</taxon>
        <taxon>Fusarium</taxon>
        <taxon>Fusarium oxysporum species complex</taxon>
    </lineage>
</organism>
<protein>
    <submittedName>
        <fullName evidence="1">Uncharacterized protein</fullName>
    </submittedName>
</protein>
<dbReference type="EMBL" id="AFQF01001205">
    <property type="protein sequence ID" value="EGU86034.1"/>
    <property type="molecule type" value="Genomic_DNA"/>
</dbReference>
<gene>
    <name evidence="1" type="ORF">FOXB_03438</name>
</gene>
<comment type="caution">
    <text evidence="1">The sequence shown here is derived from an EMBL/GenBank/DDBJ whole genome shotgun (WGS) entry which is preliminary data.</text>
</comment>
<evidence type="ECO:0000313" key="1">
    <source>
        <dbReference type="EMBL" id="EGU86034.1"/>
    </source>
</evidence>
<proteinExistence type="predicted"/>
<dbReference type="AlphaFoldDB" id="F9FAL2"/>
<reference evidence="1" key="1">
    <citation type="journal article" date="2012" name="Mol. Plant Microbe Interact.">
        <title>A highly conserved effector in Fusarium oxysporum is required for full virulence on Arabidopsis.</title>
        <authorList>
            <person name="Thatcher L.F."/>
            <person name="Gardiner D.M."/>
            <person name="Kazan K."/>
            <person name="Manners J."/>
        </authorList>
    </citation>
    <scope>NUCLEOTIDE SEQUENCE [LARGE SCALE GENOMIC DNA]</scope>
    <source>
        <strain evidence="1">Fo5176</strain>
    </source>
</reference>